<dbReference type="Proteomes" id="UP001367676">
    <property type="component" value="Unassembled WGS sequence"/>
</dbReference>
<evidence type="ECO:0008006" key="5">
    <source>
        <dbReference type="Google" id="ProtNLM"/>
    </source>
</evidence>
<feature type="compositionally biased region" description="Basic residues" evidence="1">
    <location>
        <begin position="109"/>
        <end position="124"/>
    </location>
</feature>
<keyword evidence="2" id="KW-0732">Signal</keyword>
<reference evidence="3 4" key="1">
    <citation type="submission" date="2024-03" db="EMBL/GenBank/DDBJ databases">
        <title>Adaptation during the transition from Ophiocordyceps entomopathogen to insect associate is accompanied by gene loss and intensified selection.</title>
        <authorList>
            <person name="Ward C.M."/>
            <person name="Onetto C.A."/>
            <person name="Borneman A.R."/>
        </authorList>
    </citation>
    <scope>NUCLEOTIDE SEQUENCE [LARGE SCALE GENOMIC DNA]</scope>
    <source>
        <strain evidence="3">AWRI1</strain>
        <tissue evidence="3">Single Adult Female</tissue>
    </source>
</reference>
<sequence>MHTNTHGKHSCLSLLLLVVPRPCSLSSQRCGWRLQYSLSLCALLLYTTPTSRPKRATEATYFRLVDMNTTTIRYVRMQPAHTAHTAWSTENAAHTTTTDTRRSVGGVGQKKRASHKRRRRRRCRQQQGGEVELKKKYKERRNSKGENRQSAALTK</sequence>
<dbReference type="EMBL" id="JBBCAQ010000036">
    <property type="protein sequence ID" value="KAK7576306.1"/>
    <property type="molecule type" value="Genomic_DNA"/>
</dbReference>
<evidence type="ECO:0000256" key="2">
    <source>
        <dbReference type="SAM" id="SignalP"/>
    </source>
</evidence>
<evidence type="ECO:0000313" key="4">
    <source>
        <dbReference type="Proteomes" id="UP001367676"/>
    </source>
</evidence>
<feature type="chain" id="PRO_5042919285" description="Secreted protein" evidence="2">
    <location>
        <begin position="27"/>
        <end position="155"/>
    </location>
</feature>
<dbReference type="AlphaFoldDB" id="A0AAN9TNF3"/>
<gene>
    <name evidence="3" type="ORF">V9T40_012592</name>
</gene>
<accession>A0AAN9TNF3</accession>
<evidence type="ECO:0000256" key="1">
    <source>
        <dbReference type="SAM" id="MobiDB-lite"/>
    </source>
</evidence>
<feature type="compositionally biased region" description="Polar residues" evidence="1">
    <location>
        <begin position="85"/>
        <end position="94"/>
    </location>
</feature>
<comment type="caution">
    <text evidence="3">The sequence shown here is derived from an EMBL/GenBank/DDBJ whole genome shotgun (WGS) entry which is preliminary data.</text>
</comment>
<feature type="region of interest" description="Disordered" evidence="1">
    <location>
        <begin position="83"/>
        <end position="155"/>
    </location>
</feature>
<name>A0AAN9TNF3_9HEMI</name>
<feature type="signal peptide" evidence="2">
    <location>
        <begin position="1"/>
        <end position="26"/>
    </location>
</feature>
<organism evidence="3 4">
    <name type="scientific">Parthenolecanium corni</name>
    <dbReference type="NCBI Taxonomy" id="536013"/>
    <lineage>
        <taxon>Eukaryota</taxon>
        <taxon>Metazoa</taxon>
        <taxon>Ecdysozoa</taxon>
        <taxon>Arthropoda</taxon>
        <taxon>Hexapoda</taxon>
        <taxon>Insecta</taxon>
        <taxon>Pterygota</taxon>
        <taxon>Neoptera</taxon>
        <taxon>Paraneoptera</taxon>
        <taxon>Hemiptera</taxon>
        <taxon>Sternorrhyncha</taxon>
        <taxon>Coccoidea</taxon>
        <taxon>Coccidae</taxon>
        <taxon>Parthenolecanium</taxon>
    </lineage>
</organism>
<protein>
    <recommendedName>
        <fullName evidence="5">Secreted protein</fullName>
    </recommendedName>
</protein>
<keyword evidence="4" id="KW-1185">Reference proteome</keyword>
<evidence type="ECO:0000313" key="3">
    <source>
        <dbReference type="EMBL" id="KAK7576306.1"/>
    </source>
</evidence>
<proteinExistence type="predicted"/>